<evidence type="ECO:0000313" key="2">
    <source>
        <dbReference type="EMBL" id="SNV25329.1"/>
    </source>
</evidence>
<name>A0A239VTZ5_9MICO</name>
<dbReference type="KEGG" id="dco:SAMEA4475696_2230"/>
<dbReference type="EMBL" id="LT906453">
    <property type="protein sequence ID" value="SNV25329.1"/>
    <property type="molecule type" value="Genomic_DNA"/>
</dbReference>
<protein>
    <submittedName>
        <fullName evidence="2">Uncharacterized protein</fullName>
    </submittedName>
</protein>
<keyword evidence="3" id="KW-1185">Reference proteome</keyword>
<evidence type="ECO:0000256" key="1">
    <source>
        <dbReference type="SAM" id="Phobius"/>
    </source>
</evidence>
<dbReference type="STRING" id="1121387.GCA_000429885_00597"/>
<proteinExistence type="predicted"/>
<accession>A0A239VTZ5</accession>
<organism evidence="2 3">
    <name type="scientific">Dermatophilus congolensis</name>
    <dbReference type="NCBI Taxonomy" id="1863"/>
    <lineage>
        <taxon>Bacteria</taxon>
        <taxon>Bacillati</taxon>
        <taxon>Actinomycetota</taxon>
        <taxon>Actinomycetes</taxon>
        <taxon>Micrococcales</taxon>
        <taxon>Dermatophilaceae</taxon>
        <taxon>Dermatophilus</taxon>
    </lineage>
</organism>
<dbReference type="AlphaFoldDB" id="A0A239VTZ5"/>
<feature type="transmembrane region" description="Helical" evidence="1">
    <location>
        <begin position="23"/>
        <end position="49"/>
    </location>
</feature>
<dbReference type="Proteomes" id="UP000242637">
    <property type="component" value="Chromosome 1"/>
</dbReference>
<evidence type="ECO:0000313" key="3">
    <source>
        <dbReference type="Proteomes" id="UP000242637"/>
    </source>
</evidence>
<sequence length="74" mass="7983">MGARCRFGFSSAAVDRRSAELRWVYLIGIAVGIVSVFFAVAYLVCGLLLHSAADREPSKRLAASTTIAHDVREG</sequence>
<keyword evidence="1" id="KW-1133">Transmembrane helix</keyword>
<gene>
    <name evidence="2" type="ORF">SAMEA4475696_02230</name>
</gene>
<keyword evidence="1" id="KW-0812">Transmembrane</keyword>
<keyword evidence="1" id="KW-0472">Membrane</keyword>
<reference evidence="2 3" key="1">
    <citation type="submission" date="2017-06" db="EMBL/GenBank/DDBJ databases">
        <authorList>
            <consortium name="Pathogen Informatics"/>
        </authorList>
    </citation>
    <scope>NUCLEOTIDE SEQUENCE [LARGE SCALE GENOMIC DNA]</scope>
    <source>
        <strain evidence="2 3">NCTC13039</strain>
    </source>
</reference>